<dbReference type="InterPro" id="IPR018357">
    <property type="entry name" value="Hexapep_transf_CS"/>
</dbReference>
<dbReference type="PROSITE" id="PS00101">
    <property type="entry name" value="HEXAPEP_TRANSFERASES"/>
    <property type="match status" value="1"/>
</dbReference>
<comment type="similarity">
    <text evidence="1">Belongs to the transferase hexapeptide repeat family.</text>
</comment>
<gene>
    <name evidence="4" type="ORF">H8S34_09205</name>
</gene>
<dbReference type="InterPro" id="IPR001451">
    <property type="entry name" value="Hexapep"/>
</dbReference>
<dbReference type="InterPro" id="IPR051159">
    <property type="entry name" value="Hexapeptide_acetyltransf"/>
</dbReference>
<evidence type="ECO:0000256" key="3">
    <source>
        <dbReference type="ARBA" id="ARBA00022737"/>
    </source>
</evidence>
<proteinExistence type="inferred from homology"/>
<dbReference type="PANTHER" id="PTHR23416">
    <property type="entry name" value="SIALIC ACID SYNTHASE-RELATED"/>
    <property type="match status" value="1"/>
</dbReference>
<dbReference type="SUPFAM" id="SSF51161">
    <property type="entry name" value="Trimeric LpxA-like enzymes"/>
    <property type="match status" value="1"/>
</dbReference>
<protein>
    <submittedName>
        <fullName evidence="4">Sugar O-acetyltransferase</fullName>
    </submittedName>
</protein>
<dbReference type="Gene3D" id="2.160.10.10">
    <property type="entry name" value="Hexapeptide repeat proteins"/>
    <property type="match status" value="1"/>
</dbReference>
<dbReference type="Proteomes" id="UP000660021">
    <property type="component" value="Unassembled WGS sequence"/>
</dbReference>
<dbReference type="RefSeq" id="WP_101693198.1">
    <property type="nucleotide sequence ID" value="NZ_JACOPR010000005.1"/>
</dbReference>
<keyword evidence="2" id="KW-0808">Transferase</keyword>
<reference evidence="4 5" key="1">
    <citation type="submission" date="2020-08" db="EMBL/GenBank/DDBJ databases">
        <title>Genome public.</title>
        <authorList>
            <person name="Liu C."/>
            <person name="Sun Q."/>
        </authorList>
    </citation>
    <scope>NUCLEOTIDE SEQUENCE [LARGE SCALE GENOMIC DNA]</scope>
    <source>
        <strain evidence="4 5">New-38</strain>
    </source>
</reference>
<dbReference type="Pfam" id="PF00132">
    <property type="entry name" value="Hexapep"/>
    <property type="match status" value="1"/>
</dbReference>
<evidence type="ECO:0000256" key="1">
    <source>
        <dbReference type="ARBA" id="ARBA00007274"/>
    </source>
</evidence>
<dbReference type="CDD" id="cd03357">
    <property type="entry name" value="LbH_MAT_GAT"/>
    <property type="match status" value="1"/>
</dbReference>
<sequence>MDLEAFLEHLNSGKPVPGGSEAHQFMHGVSQEALRLTAEINGSYHTPEELRRLFSQLIGAPVDETFGLFPPFYTDCGKNIHIGSHVFINMGCKFQDQGGIFIGDGALIGHNVVLATLNHAMSPKDRGSMIPAPIHIGNHVWIGSNATILPGVTIGDGAIVAAGAVVTKDVPENTIVGGVPAKIIRHLSEEEINHAFEI</sequence>
<dbReference type="EMBL" id="JACOPR010000005">
    <property type="protein sequence ID" value="MBC5731004.1"/>
    <property type="molecule type" value="Genomic_DNA"/>
</dbReference>
<evidence type="ECO:0000256" key="2">
    <source>
        <dbReference type="ARBA" id="ARBA00022679"/>
    </source>
</evidence>
<evidence type="ECO:0000313" key="4">
    <source>
        <dbReference type="EMBL" id="MBC5731004.1"/>
    </source>
</evidence>
<keyword evidence="3" id="KW-0677">Repeat</keyword>
<keyword evidence="5" id="KW-1185">Reference proteome</keyword>
<dbReference type="InterPro" id="IPR011004">
    <property type="entry name" value="Trimer_LpxA-like_sf"/>
</dbReference>
<evidence type="ECO:0000313" key="5">
    <source>
        <dbReference type="Proteomes" id="UP000660021"/>
    </source>
</evidence>
<dbReference type="PANTHER" id="PTHR23416:SF23">
    <property type="entry name" value="ACETYLTRANSFERASE C18B11.09C-RELATED"/>
    <property type="match status" value="1"/>
</dbReference>
<organism evidence="4 5">
    <name type="scientific">Pseudoflavonifractor hominis</name>
    <dbReference type="NCBI Taxonomy" id="2763059"/>
    <lineage>
        <taxon>Bacteria</taxon>
        <taxon>Bacillati</taxon>
        <taxon>Bacillota</taxon>
        <taxon>Clostridia</taxon>
        <taxon>Eubacteriales</taxon>
        <taxon>Oscillospiraceae</taxon>
        <taxon>Pseudoflavonifractor</taxon>
    </lineage>
</organism>
<accession>A0ABR7HU25</accession>
<comment type="caution">
    <text evidence="4">The sequence shown here is derived from an EMBL/GenBank/DDBJ whole genome shotgun (WGS) entry which is preliminary data.</text>
</comment>
<name>A0ABR7HU25_9FIRM</name>